<dbReference type="GO" id="GO:0005813">
    <property type="term" value="C:centrosome"/>
    <property type="evidence" value="ECO:0007669"/>
    <property type="project" value="TreeGrafter"/>
</dbReference>
<proteinExistence type="predicted"/>
<keyword evidence="1 2" id="KW-0175">Coiled coil</keyword>
<feature type="coiled-coil region" evidence="2">
    <location>
        <begin position="960"/>
        <end position="994"/>
    </location>
</feature>
<sequence length="1025" mass="118229">MSEGNVEKPSLRLEAAIQTLEDTVLHPRASRDDKALTVRGEGEKAAPVTIPARIRQIVTESLSDPSGLSKTDIPTNMQEENYLLQKELSRLEDLLAHTRAEKDELASKYQAVSERLQQAQQAEEEGSTAFLQMRQQFKSDEKAHKRKMQAFQDGQQHQAQLVQKMQNKVLQYKKRCGELEQELLEKTSECERQKQMLQSRLDSTELRLRRIGHDHNTELENTLIHLEKEQQRSATLSQMNTLLQEQLEEVKCSKQRLVGELERNATDMHRLRSELEQKSYDSYLSNEHSGILLLWRQAATLRGNFAELRTTLERGLAEAGTDMARASRRLQTACLNLDSNLRLSENSSTCLLEKQLREKVREMIQLQSSWDGEKAVLNSKITELTTLSDKLKEQNTKKDKTISALKVDIQKLEASKIGDLEEMKDLKEETESLQHILKSITKLALAESKNIGLISKDNAKALPEEDTVWHTYPLGFSSPQHQWTTQSRIHSPSCQNAAIQAVQALIQKSQQREQELHVQLESCRDILGSVKKQLADCQQEMKAADQQLQEQKQECEELTRALEDCRQKAQHWKSSVEVLEREKEALEIAVESQAQQLDTSHLEVERLKSMNGELQKQRKLLEEQKEDATKERERTRKELERGQRSLEQLEEKMSVLKKELVNVKESLNQAMLEKDVLESAKEGLSKALSKVEASNTDLELSIHKMKSEDAELRDSLARMGALNEGLANDKIKLNHIILQLEDEKSKLVGRKQELEHEQVVWQEHLAHFEKEQVHMRAEKHELEQSCQASEEKGEMLEGEIASLRRERVQLQDQIMQLNSQKQTLSEQLAQSHREIEMQTDSLIRVLQEKEEIAKEKAQLAVELTAMQRQKKLLTEETDRLSYDCPHMRLLCCSNKSLFSFTAELGKVRQELELQESTLRKEIQMLKHQLTQTEEECQLSMKHQKQAFEDDLGTLRKEKVVSQKEAEKNLLAEKLSELQRELKYARSEIEQVKLDNLKRQEQDKVRADIFFCDIEGRILFLAGLSS</sequence>
<feature type="coiled-coil region" evidence="2">
    <location>
        <begin position="162"/>
        <end position="196"/>
    </location>
</feature>
<gene>
    <name evidence="6" type="primary">CROCC2</name>
</gene>
<feature type="coiled-coil region" evidence="2">
    <location>
        <begin position="737"/>
        <end position="876"/>
    </location>
</feature>
<dbReference type="AlphaFoldDB" id="A0A6I9YB16"/>
<reference evidence="6" key="1">
    <citation type="submission" date="2025-08" db="UniProtKB">
        <authorList>
            <consortium name="RefSeq"/>
        </authorList>
    </citation>
    <scope>IDENTIFICATION</scope>
    <source>
        <tissue evidence="6">Skeletal muscle</tissue>
    </source>
</reference>
<dbReference type="CTD" id="728763"/>
<dbReference type="PANTHER" id="PTHR23159">
    <property type="entry name" value="CENTROSOMAL PROTEIN 2"/>
    <property type="match status" value="1"/>
</dbReference>
<feature type="coiled-coil region" evidence="2">
    <location>
        <begin position="88"/>
        <end position="122"/>
    </location>
</feature>
<dbReference type="RefSeq" id="XP_013921302.1">
    <property type="nucleotide sequence ID" value="XM_014065827.1"/>
</dbReference>
<dbReference type="Pfam" id="PF15035">
    <property type="entry name" value="Rootletin"/>
    <property type="match status" value="1"/>
</dbReference>
<evidence type="ECO:0000313" key="5">
    <source>
        <dbReference type="Proteomes" id="UP000504617"/>
    </source>
</evidence>
<dbReference type="Proteomes" id="UP000504617">
    <property type="component" value="Unplaced"/>
</dbReference>
<feature type="coiled-coil region" evidence="2">
    <location>
        <begin position="908"/>
        <end position="935"/>
    </location>
</feature>
<accession>A0A6I9YB16</accession>
<evidence type="ECO:0000313" key="6">
    <source>
        <dbReference type="RefSeq" id="XP_013921302.1"/>
    </source>
</evidence>
<evidence type="ECO:0000256" key="2">
    <source>
        <dbReference type="SAM" id="Coils"/>
    </source>
</evidence>
<dbReference type="GeneID" id="106548449"/>
<dbReference type="KEGG" id="tsr:106548449"/>
<protein>
    <submittedName>
        <fullName evidence="6">Rootletin</fullName>
    </submittedName>
</protein>
<dbReference type="InterPro" id="IPR055167">
    <property type="entry name" value="Rootletin-like_CC"/>
</dbReference>
<dbReference type="OrthoDB" id="3549872at2759"/>
<evidence type="ECO:0000259" key="4">
    <source>
        <dbReference type="Pfam" id="PF15035"/>
    </source>
</evidence>
<feature type="domain" description="Rootletin-like coiled-coil" evidence="4">
    <location>
        <begin position="145"/>
        <end position="327"/>
    </location>
</feature>
<dbReference type="SUPFAM" id="SSF57997">
    <property type="entry name" value="Tropomyosin"/>
    <property type="match status" value="1"/>
</dbReference>
<keyword evidence="5" id="KW-1185">Reference proteome</keyword>
<evidence type="ECO:0000256" key="1">
    <source>
        <dbReference type="ARBA" id="ARBA00023054"/>
    </source>
</evidence>
<name>A0A6I9YB16_9SAUR</name>
<dbReference type="PANTHER" id="PTHR23159:SF16">
    <property type="entry name" value="CILIARY ROOTLET COILED-COIL PROTEIN 2"/>
    <property type="match status" value="1"/>
</dbReference>
<feature type="region of interest" description="Disordered" evidence="3">
    <location>
        <begin position="620"/>
        <end position="643"/>
    </location>
</feature>
<evidence type="ECO:0000256" key="3">
    <source>
        <dbReference type="SAM" id="MobiDB-lite"/>
    </source>
</evidence>
<feature type="coiled-coil region" evidence="2">
    <location>
        <begin position="409"/>
        <end position="443"/>
    </location>
</feature>
<organism evidence="5 6">
    <name type="scientific">Thamnophis sirtalis</name>
    <dbReference type="NCBI Taxonomy" id="35019"/>
    <lineage>
        <taxon>Eukaryota</taxon>
        <taxon>Metazoa</taxon>
        <taxon>Chordata</taxon>
        <taxon>Craniata</taxon>
        <taxon>Vertebrata</taxon>
        <taxon>Euteleostomi</taxon>
        <taxon>Lepidosauria</taxon>
        <taxon>Squamata</taxon>
        <taxon>Bifurcata</taxon>
        <taxon>Unidentata</taxon>
        <taxon>Episquamata</taxon>
        <taxon>Toxicofera</taxon>
        <taxon>Serpentes</taxon>
        <taxon>Colubroidea</taxon>
        <taxon>Colubridae</taxon>
        <taxon>Natricinae</taxon>
        <taxon>Thamnophis</taxon>
    </lineage>
</organism>
<dbReference type="GO" id="GO:0005814">
    <property type="term" value="C:centriole"/>
    <property type="evidence" value="ECO:0007669"/>
    <property type="project" value="TreeGrafter"/>
</dbReference>